<dbReference type="STRING" id="467210.HMPREF1866_02117"/>
<evidence type="ECO:0000313" key="6">
    <source>
        <dbReference type="EMBL" id="KXB55577.1"/>
    </source>
</evidence>
<evidence type="ECO:0000259" key="5">
    <source>
        <dbReference type="PROSITE" id="PS51635"/>
    </source>
</evidence>
<evidence type="ECO:0000256" key="3">
    <source>
        <dbReference type="ARBA" id="ARBA00023098"/>
    </source>
</evidence>
<name>A0A133ZJG3_9FIRM</name>
<dbReference type="GO" id="GO:0016042">
    <property type="term" value="P:lipid catabolic process"/>
    <property type="evidence" value="ECO:0007669"/>
    <property type="project" value="UniProtKB-UniRule"/>
</dbReference>
<dbReference type="Pfam" id="PF19890">
    <property type="entry name" value="DUF6363"/>
    <property type="match status" value="1"/>
</dbReference>
<keyword evidence="3 4" id="KW-0443">Lipid metabolism</keyword>
<dbReference type="SUPFAM" id="SSF52151">
    <property type="entry name" value="FabD/lysophospholipase-like"/>
    <property type="match status" value="1"/>
</dbReference>
<dbReference type="InterPro" id="IPR045943">
    <property type="entry name" value="DUF6363"/>
</dbReference>
<reference evidence="7" key="1">
    <citation type="submission" date="2016-01" db="EMBL/GenBank/DDBJ databases">
        <authorList>
            <person name="Mitreva M."/>
            <person name="Pepin K.H."/>
            <person name="Mihindukulasuriya K.A."/>
            <person name="Fulton R."/>
            <person name="Fronick C."/>
            <person name="O'Laughlin M."/>
            <person name="Miner T."/>
            <person name="Herter B."/>
            <person name="Rosa B.A."/>
            <person name="Cordes M."/>
            <person name="Tomlinson C."/>
            <person name="Wollam A."/>
            <person name="Palsikar V.B."/>
            <person name="Mardis E.R."/>
            <person name="Wilson R.K."/>
        </authorList>
    </citation>
    <scope>NUCLEOTIDE SEQUENCE [LARGE SCALE GENOMIC DNA]</scope>
    <source>
        <strain evidence="7">DNF00896</strain>
    </source>
</reference>
<dbReference type="CDD" id="cd07208">
    <property type="entry name" value="Pat_hypo_Ecoli_yjju_like"/>
    <property type="match status" value="1"/>
</dbReference>
<dbReference type="PANTHER" id="PTHR14226:SF25">
    <property type="entry name" value="PHOSPHOESTERASE"/>
    <property type="match status" value="1"/>
</dbReference>
<dbReference type="Proteomes" id="UP000070394">
    <property type="component" value="Unassembled WGS sequence"/>
</dbReference>
<dbReference type="Gene3D" id="3.40.1090.10">
    <property type="entry name" value="Cytosolic phospholipase A2 catalytic domain"/>
    <property type="match status" value="2"/>
</dbReference>
<gene>
    <name evidence="6" type="ORF">HMPREF1866_02117</name>
</gene>
<dbReference type="PATRIC" id="fig|467210.3.peg.2095"/>
<dbReference type="InterPro" id="IPR016035">
    <property type="entry name" value="Acyl_Trfase/lysoPLipase"/>
</dbReference>
<evidence type="ECO:0000256" key="4">
    <source>
        <dbReference type="PROSITE-ProRule" id="PRU01161"/>
    </source>
</evidence>
<comment type="caution">
    <text evidence="4">Lacks conserved residue(s) required for the propagation of feature annotation.</text>
</comment>
<dbReference type="PANTHER" id="PTHR14226">
    <property type="entry name" value="NEUROPATHY TARGET ESTERASE/SWISS CHEESE D.MELANOGASTER"/>
    <property type="match status" value="1"/>
</dbReference>
<organism evidence="6 7">
    <name type="scientific">Lachnoanaerobaculum saburreum</name>
    <dbReference type="NCBI Taxonomy" id="467210"/>
    <lineage>
        <taxon>Bacteria</taxon>
        <taxon>Bacillati</taxon>
        <taxon>Bacillota</taxon>
        <taxon>Clostridia</taxon>
        <taxon>Lachnospirales</taxon>
        <taxon>Lachnospiraceae</taxon>
        <taxon>Lachnoanaerobaculum</taxon>
    </lineage>
</organism>
<keyword evidence="2 4" id="KW-0442">Lipid degradation</keyword>
<feature type="domain" description="PNPLA" evidence="5">
    <location>
        <begin position="9"/>
        <end position="175"/>
    </location>
</feature>
<evidence type="ECO:0000256" key="1">
    <source>
        <dbReference type="ARBA" id="ARBA00022801"/>
    </source>
</evidence>
<dbReference type="Pfam" id="PF01734">
    <property type="entry name" value="Patatin"/>
    <property type="match status" value="1"/>
</dbReference>
<dbReference type="AlphaFoldDB" id="A0A133ZJG3"/>
<dbReference type="GO" id="GO:0016787">
    <property type="term" value="F:hydrolase activity"/>
    <property type="evidence" value="ECO:0007669"/>
    <property type="project" value="UniProtKB-UniRule"/>
</dbReference>
<feature type="active site" description="Nucleophile" evidence="4">
    <location>
        <position position="42"/>
    </location>
</feature>
<feature type="short sequence motif" description="GXSXG" evidence="4">
    <location>
        <begin position="40"/>
        <end position="44"/>
    </location>
</feature>
<sequence>MMDILKGALCLEGGSLRGLFTAGVLDAFLDNDLYIEYVNGVSAGSMNGMNYVSKQRGRSKRINLKYLHDKRYISFKNMFTSRQIFNFDFLFGDISNKYDPFDWEAFNDKSQKYEAVATDVITGESTYFDRDECSDIVAGVEASASIPVMSKMIDVEGRKYLDGGVSTSIAYKRAFDLGYPRAVVVLTREEGYRKKPVNKVNESIYKRYFKPLPRLVDKLMSVPERYNAMQKEMEALANEGKLLIIRPPKKVIVQRLEKSVAKLESLYNEGYEEGLKNIENIKKFLSQNL</sequence>
<dbReference type="InterPro" id="IPR002641">
    <property type="entry name" value="PNPLA_dom"/>
</dbReference>
<dbReference type="InterPro" id="IPR037483">
    <property type="entry name" value="YjjU-like"/>
</dbReference>
<accession>A0A133ZJG3</accession>
<feature type="active site" description="Proton acceptor" evidence="4">
    <location>
        <position position="162"/>
    </location>
</feature>
<dbReference type="EMBL" id="LSDA01000111">
    <property type="protein sequence ID" value="KXB55577.1"/>
    <property type="molecule type" value="Genomic_DNA"/>
</dbReference>
<feature type="short sequence motif" description="DGA/G" evidence="4">
    <location>
        <begin position="162"/>
        <end position="164"/>
    </location>
</feature>
<evidence type="ECO:0000256" key="2">
    <source>
        <dbReference type="ARBA" id="ARBA00022963"/>
    </source>
</evidence>
<keyword evidence="1 4" id="KW-0378">Hydrolase</keyword>
<proteinExistence type="predicted"/>
<evidence type="ECO:0000313" key="7">
    <source>
        <dbReference type="Proteomes" id="UP000070394"/>
    </source>
</evidence>
<protein>
    <submittedName>
        <fullName evidence="6">Phospholipase, patatin family</fullName>
    </submittedName>
</protein>
<dbReference type="InterPro" id="IPR050301">
    <property type="entry name" value="NTE"/>
</dbReference>
<dbReference type="PROSITE" id="PS51635">
    <property type="entry name" value="PNPLA"/>
    <property type="match status" value="1"/>
</dbReference>
<keyword evidence="7" id="KW-1185">Reference proteome</keyword>
<comment type="caution">
    <text evidence="6">The sequence shown here is derived from an EMBL/GenBank/DDBJ whole genome shotgun (WGS) entry which is preliminary data.</text>
</comment>